<feature type="non-terminal residue" evidence="2">
    <location>
        <position position="1"/>
    </location>
</feature>
<reference evidence="2" key="1">
    <citation type="journal article" date="2014" name="Front. Microbiol.">
        <title>High frequency of phylogenetically diverse reductive dehalogenase-homologous genes in deep subseafloor sedimentary metagenomes.</title>
        <authorList>
            <person name="Kawai M."/>
            <person name="Futagami T."/>
            <person name="Toyoda A."/>
            <person name="Takaki Y."/>
            <person name="Nishi S."/>
            <person name="Hori S."/>
            <person name="Arai W."/>
            <person name="Tsubouchi T."/>
            <person name="Morono Y."/>
            <person name="Uchiyama I."/>
            <person name="Ito T."/>
            <person name="Fujiyama A."/>
            <person name="Inagaki F."/>
            <person name="Takami H."/>
        </authorList>
    </citation>
    <scope>NUCLEOTIDE SEQUENCE</scope>
    <source>
        <strain evidence="2">Expedition CK06-06</strain>
    </source>
</reference>
<dbReference type="InterPro" id="IPR037522">
    <property type="entry name" value="HD_GYP_dom"/>
</dbReference>
<feature type="domain" description="HD-GYP" evidence="1">
    <location>
        <begin position="1"/>
        <end position="142"/>
    </location>
</feature>
<gene>
    <name evidence="2" type="ORF">S06H3_03281</name>
</gene>
<accession>X1J9G9</accession>
<dbReference type="Gene3D" id="1.10.3210.10">
    <property type="entry name" value="Hypothetical protein af1432"/>
    <property type="match status" value="1"/>
</dbReference>
<protein>
    <recommendedName>
        <fullName evidence="1">HD-GYP domain-containing protein</fullName>
    </recommendedName>
</protein>
<proteinExistence type="predicted"/>
<dbReference type="PROSITE" id="PS51832">
    <property type="entry name" value="HD_GYP"/>
    <property type="match status" value="1"/>
</dbReference>
<dbReference type="SUPFAM" id="SSF109604">
    <property type="entry name" value="HD-domain/PDEase-like"/>
    <property type="match status" value="1"/>
</dbReference>
<dbReference type="Pfam" id="PF13487">
    <property type="entry name" value="HD_5"/>
    <property type="match status" value="1"/>
</dbReference>
<dbReference type="InterPro" id="IPR003607">
    <property type="entry name" value="HD/PDEase_dom"/>
</dbReference>
<dbReference type="EMBL" id="BARV01001050">
    <property type="protein sequence ID" value="GAH91361.1"/>
    <property type="molecule type" value="Genomic_DNA"/>
</dbReference>
<organism evidence="2">
    <name type="scientific">marine sediment metagenome</name>
    <dbReference type="NCBI Taxonomy" id="412755"/>
    <lineage>
        <taxon>unclassified sequences</taxon>
        <taxon>metagenomes</taxon>
        <taxon>ecological metagenomes</taxon>
    </lineage>
</organism>
<dbReference type="PANTHER" id="PTHR45228:SF4">
    <property type="entry name" value="LIPOPROTEIN"/>
    <property type="match status" value="1"/>
</dbReference>
<sequence length="151" mass="16393">ALLHDIGKIGIPDKILSKRGKLTTEEWEAIKSHPKLGANIIGNVPSLVSCLPAVLYHHERWDGTGYPEGLKGETIPLDARILAIADAFAAMISARPYRDALCDEKVIKQLRQGAGKQFAPQLVEVFISLVEAGFPEKVKAGQDQSSEQPSP</sequence>
<comment type="caution">
    <text evidence="2">The sequence shown here is derived from an EMBL/GenBank/DDBJ whole genome shotgun (WGS) entry which is preliminary data.</text>
</comment>
<name>X1J9G9_9ZZZZ</name>
<evidence type="ECO:0000259" key="1">
    <source>
        <dbReference type="PROSITE" id="PS51832"/>
    </source>
</evidence>
<dbReference type="InterPro" id="IPR052020">
    <property type="entry name" value="Cyclic_di-GMP/3'3'-cGAMP_PDE"/>
</dbReference>
<dbReference type="AlphaFoldDB" id="X1J9G9"/>
<dbReference type="CDD" id="cd00077">
    <property type="entry name" value="HDc"/>
    <property type="match status" value="1"/>
</dbReference>
<evidence type="ECO:0000313" key="2">
    <source>
        <dbReference type="EMBL" id="GAH91361.1"/>
    </source>
</evidence>
<dbReference type="PANTHER" id="PTHR45228">
    <property type="entry name" value="CYCLIC DI-GMP PHOSPHODIESTERASE TM_0186-RELATED"/>
    <property type="match status" value="1"/>
</dbReference>